<feature type="transmembrane region" description="Helical" evidence="2">
    <location>
        <begin position="95"/>
        <end position="119"/>
    </location>
</feature>
<feature type="compositionally biased region" description="Low complexity" evidence="1">
    <location>
        <begin position="9"/>
        <end position="23"/>
    </location>
</feature>
<reference evidence="3 4" key="1">
    <citation type="submission" date="2024-10" db="EMBL/GenBank/DDBJ databases">
        <title>The Natural Products Discovery Center: Release of the First 8490 Sequenced Strains for Exploring Actinobacteria Biosynthetic Diversity.</title>
        <authorList>
            <person name="Kalkreuter E."/>
            <person name="Kautsar S.A."/>
            <person name="Yang D."/>
            <person name="Bader C.D."/>
            <person name="Teijaro C.N."/>
            <person name="Fluegel L."/>
            <person name="Davis C.M."/>
            <person name="Simpson J.R."/>
            <person name="Lauterbach L."/>
            <person name="Steele A.D."/>
            <person name="Gui C."/>
            <person name="Meng S."/>
            <person name="Li G."/>
            <person name="Viehrig K."/>
            <person name="Ye F."/>
            <person name="Su P."/>
            <person name="Kiefer A.F."/>
            <person name="Nichols A."/>
            <person name="Cepeda A.J."/>
            <person name="Yan W."/>
            <person name="Fan B."/>
            <person name="Jiang Y."/>
            <person name="Adhikari A."/>
            <person name="Zheng C.-J."/>
            <person name="Schuster L."/>
            <person name="Cowan T.M."/>
            <person name="Smanski M.J."/>
            <person name="Chevrette M.G."/>
            <person name="De Carvalho L.P.S."/>
            <person name="Shen B."/>
        </authorList>
    </citation>
    <scope>NUCLEOTIDE SEQUENCE [LARGE SCALE GENOMIC DNA]</scope>
    <source>
        <strain evidence="3 4">NPDC087220</strain>
    </source>
</reference>
<feature type="transmembrane region" description="Helical" evidence="2">
    <location>
        <begin position="249"/>
        <end position="266"/>
    </location>
</feature>
<keyword evidence="2" id="KW-0812">Transmembrane</keyword>
<proteinExistence type="predicted"/>
<feature type="transmembrane region" description="Helical" evidence="2">
    <location>
        <begin position="313"/>
        <end position="334"/>
    </location>
</feature>
<dbReference type="EMBL" id="JBIUYY010000014">
    <property type="protein sequence ID" value="MFJ2824789.1"/>
    <property type="molecule type" value="Genomic_DNA"/>
</dbReference>
<evidence type="ECO:0000256" key="2">
    <source>
        <dbReference type="SAM" id="Phobius"/>
    </source>
</evidence>
<sequence length="344" mass="33238">MTASPVSAPAPAGPRGPRAAAGGPAEGARRTLLGVLGAGLLVLPGVLGPVPARVVAAVAAALAGWCLLVAAAGGTDRRGPTAFVRDRLGPRAARAANALYFGGFATGQAAVALAAGGYAAAALAPGGDSGWRAHLVAAAVLAAAACRAWLGPQGPSPAARRLRLAAVAAVAAAWWGFGGPFPGSGATGWWAAAAAVPLLFGWVGLEGTVPSAARPRVLAGTLLGLAAAGALYAVLAAPHDPSAPPPHPAAAAVLGAGAAALCWSYCRTNLQAAAARWTELGGGRSRRGGVLAGAALALAFLAAGAAAHRPAAVLLAGPGAATAALYCLIAVAALRRPRPKEHTA</sequence>
<organism evidence="3 4">
    <name type="scientific">Streptomyces toxytricini</name>
    <name type="common">Actinomyces toxytricini</name>
    <dbReference type="NCBI Taxonomy" id="67369"/>
    <lineage>
        <taxon>Bacteria</taxon>
        <taxon>Bacillati</taxon>
        <taxon>Actinomycetota</taxon>
        <taxon>Actinomycetes</taxon>
        <taxon>Kitasatosporales</taxon>
        <taxon>Streptomycetaceae</taxon>
        <taxon>Streptomyces</taxon>
    </lineage>
</organism>
<feature type="transmembrane region" description="Helical" evidence="2">
    <location>
        <begin position="217"/>
        <end position="237"/>
    </location>
</feature>
<keyword evidence="4" id="KW-1185">Reference proteome</keyword>
<keyword evidence="2" id="KW-0472">Membrane</keyword>
<feature type="transmembrane region" description="Helical" evidence="2">
    <location>
        <begin position="162"/>
        <end position="181"/>
    </location>
</feature>
<evidence type="ECO:0000313" key="3">
    <source>
        <dbReference type="EMBL" id="MFJ2824789.1"/>
    </source>
</evidence>
<feature type="transmembrane region" description="Helical" evidence="2">
    <location>
        <begin position="131"/>
        <end position="150"/>
    </location>
</feature>
<protein>
    <recommendedName>
        <fullName evidence="5">Integral membrane protein</fullName>
    </recommendedName>
</protein>
<evidence type="ECO:0000256" key="1">
    <source>
        <dbReference type="SAM" id="MobiDB-lite"/>
    </source>
</evidence>
<evidence type="ECO:0000313" key="4">
    <source>
        <dbReference type="Proteomes" id="UP001617351"/>
    </source>
</evidence>
<feature type="transmembrane region" description="Helical" evidence="2">
    <location>
        <begin position="187"/>
        <end position="205"/>
    </location>
</feature>
<accession>A0ABW8END6</accession>
<feature type="region of interest" description="Disordered" evidence="1">
    <location>
        <begin position="1"/>
        <end position="25"/>
    </location>
</feature>
<feature type="transmembrane region" description="Helical" evidence="2">
    <location>
        <begin position="54"/>
        <end position="74"/>
    </location>
</feature>
<name>A0ABW8END6_STRT5</name>
<keyword evidence="2" id="KW-1133">Transmembrane helix</keyword>
<gene>
    <name evidence="3" type="ORF">ACIO7M_27265</name>
</gene>
<feature type="transmembrane region" description="Helical" evidence="2">
    <location>
        <begin position="287"/>
        <end position="307"/>
    </location>
</feature>
<comment type="caution">
    <text evidence="3">The sequence shown here is derived from an EMBL/GenBank/DDBJ whole genome shotgun (WGS) entry which is preliminary data.</text>
</comment>
<dbReference type="Proteomes" id="UP001617351">
    <property type="component" value="Unassembled WGS sequence"/>
</dbReference>
<evidence type="ECO:0008006" key="5">
    <source>
        <dbReference type="Google" id="ProtNLM"/>
    </source>
</evidence>
<dbReference type="RefSeq" id="WP_402385521.1">
    <property type="nucleotide sequence ID" value="NZ_JBIUYY010000014.1"/>
</dbReference>